<evidence type="ECO:0000256" key="1">
    <source>
        <dbReference type="SAM" id="MobiDB-lite"/>
    </source>
</evidence>
<reference evidence="3" key="1">
    <citation type="submission" date="2016-11" db="UniProtKB">
        <authorList>
            <consortium name="WormBaseParasite"/>
        </authorList>
    </citation>
    <scope>IDENTIFICATION</scope>
</reference>
<dbReference type="WBParaSite" id="maker-uti_cns_0007388-snap-gene-0.2-mRNA-1">
    <property type="protein sequence ID" value="maker-uti_cns_0007388-snap-gene-0.2-mRNA-1"/>
    <property type="gene ID" value="maker-uti_cns_0007388-snap-gene-0.2"/>
</dbReference>
<accession>A0A1I8HQ87</accession>
<evidence type="ECO:0000313" key="3">
    <source>
        <dbReference type="WBParaSite" id="maker-uti_cns_0007388-snap-gene-0.2-mRNA-1"/>
    </source>
</evidence>
<proteinExistence type="predicted"/>
<name>A0A1I8HQ87_9PLAT</name>
<keyword evidence="2" id="KW-1185">Reference proteome</keyword>
<organism evidence="2 3">
    <name type="scientific">Macrostomum lignano</name>
    <dbReference type="NCBI Taxonomy" id="282301"/>
    <lineage>
        <taxon>Eukaryota</taxon>
        <taxon>Metazoa</taxon>
        <taxon>Spiralia</taxon>
        <taxon>Lophotrochozoa</taxon>
        <taxon>Platyhelminthes</taxon>
        <taxon>Rhabditophora</taxon>
        <taxon>Macrostomorpha</taxon>
        <taxon>Macrostomida</taxon>
        <taxon>Macrostomidae</taxon>
        <taxon>Macrostomum</taxon>
    </lineage>
</organism>
<evidence type="ECO:0000313" key="2">
    <source>
        <dbReference type="Proteomes" id="UP000095280"/>
    </source>
</evidence>
<dbReference type="Proteomes" id="UP000095280">
    <property type="component" value="Unplaced"/>
</dbReference>
<dbReference type="AlphaFoldDB" id="A0A1I8HQ87"/>
<protein>
    <submittedName>
        <fullName evidence="3">Uncharacterized protein</fullName>
    </submittedName>
</protein>
<feature type="compositionally biased region" description="Polar residues" evidence="1">
    <location>
        <begin position="1"/>
        <end position="16"/>
    </location>
</feature>
<sequence length="117" mass="12709">MGGTVSTLSNARSNSYCPKDGACGSSNEVLKSNLVEQQRAAENSSSRKPWQKLAWHSTCFLLAWRRPAMMGPAWAPARQPVLHLYTVPMASLPATPAAWSLCRCTTPWAGRPAATFC</sequence>
<feature type="region of interest" description="Disordered" evidence="1">
    <location>
        <begin position="1"/>
        <end position="21"/>
    </location>
</feature>